<accession>A0A165X0A5</accession>
<sequence length="470" mass="52562">MSNQQEIVLTKGTSFAPAFAQNVCWLIPNHWMWAEEPLNNDHLLVRFRGLNDYNNLQTPSTRSYLLDDSFVQNVKFSFDEMKRYLRAAVDFNLAPGVSDRSRVPVEVCISLGMPPCPFSLEPHALSPVAGEGTRREIEKKVFEAQWDLKRLYSWILTAILRRLCGRKGLLYQPSTVPLNSMKGQLKGLIRESRDFYWGLGYKEIDEIAAEDKKRRHNGNSHAPAIRALTNSCDYEGGSSSANSSSSTDSKGKKKARLSPPPPIITLGPGTVVTKTQDPRLLAQRARALDFFVPTTNQAPLQVIEGNVEIDRAPTVTWKNDTKQLAKYFPNVVAKSPSPIPQLDSPPPPITQCPVFKRSEVVASEQEAKLIEAFDALVNRAKVTETPAFIQTAIDPSTSQVILTKDPKVVYFDKFNALETWFHQETPHLHPLNRAAEDALAKLRDRHELFTLNPDFASKHDTIGEGSGSSK</sequence>
<organism evidence="2 3">
    <name type="scientific">Sistotremastrum suecicum HHB10207 ss-3</name>
    <dbReference type="NCBI Taxonomy" id="1314776"/>
    <lineage>
        <taxon>Eukaryota</taxon>
        <taxon>Fungi</taxon>
        <taxon>Dikarya</taxon>
        <taxon>Basidiomycota</taxon>
        <taxon>Agaricomycotina</taxon>
        <taxon>Agaricomycetes</taxon>
        <taxon>Sistotremastrales</taxon>
        <taxon>Sistotremastraceae</taxon>
        <taxon>Sistotremastrum</taxon>
    </lineage>
</organism>
<dbReference type="AlphaFoldDB" id="A0A165X0A5"/>
<proteinExistence type="predicted"/>
<gene>
    <name evidence="2" type="ORF">SISSUDRAFT_1067535</name>
</gene>
<feature type="region of interest" description="Disordered" evidence="1">
    <location>
        <begin position="236"/>
        <end position="271"/>
    </location>
</feature>
<evidence type="ECO:0000256" key="1">
    <source>
        <dbReference type="SAM" id="MobiDB-lite"/>
    </source>
</evidence>
<name>A0A165X0A5_9AGAM</name>
<keyword evidence="3" id="KW-1185">Reference proteome</keyword>
<dbReference type="Proteomes" id="UP000076798">
    <property type="component" value="Unassembled WGS sequence"/>
</dbReference>
<dbReference type="EMBL" id="KV428485">
    <property type="protein sequence ID" value="KZT31705.1"/>
    <property type="molecule type" value="Genomic_DNA"/>
</dbReference>
<reference evidence="2 3" key="1">
    <citation type="journal article" date="2016" name="Mol. Biol. Evol.">
        <title>Comparative Genomics of Early-Diverging Mushroom-Forming Fungi Provides Insights into the Origins of Lignocellulose Decay Capabilities.</title>
        <authorList>
            <person name="Nagy L.G."/>
            <person name="Riley R."/>
            <person name="Tritt A."/>
            <person name="Adam C."/>
            <person name="Daum C."/>
            <person name="Floudas D."/>
            <person name="Sun H."/>
            <person name="Yadav J.S."/>
            <person name="Pangilinan J."/>
            <person name="Larsson K.H."/>
            <person name="Matsuura K."/>
            <person name="Barry K."/>
            <person name="Labutti K."/>
            <person name="Kuo R."/>
            <person name="Ohm R.A."/>
            <person name="Bhattacharya S.S."/>
            <person name="Shirouzu T."/>
            <person name="Yoshinaga Y."/>
            <person name="Martin F.M."/>
            <person name="Grigoriev I.V."/>
            <person name="Hibbett D.S."/>
        </authorList>
    </citation>
    <scope>NUCLEOTIDE SEQUENCE [LARGE SCALE GENOMIC DNA]</scope>
    <source>
        <strain evidence="2 3">HHB10207 ss-3</strain>
    </source>
</reference>
<evidence type="ECO:0000313" key="2">
    <source>
        <dbReference type="EMBL" id="KZT31705.1"/>
    </source>
</evidence>
<evidence type="ECO:0000313" key="3">
    <source>
        <dbReference type="Proteomes" id="UP000076798"/>
    </source>
</evidence>
<protein>
    <submittedName>
        <fullName evidence="2">Uncharacterized protein</fullName>
    </submittedName>
</protein>
<feature type="compositionally biased region" description="Low complexity" evidence="1">
    <location>
        <begin position="236"/>
        <end position="248"/>
    </location>
</feature>